<dbReference type="PROSITE" id="PS51000">
    <property type="entry name" value="HTH_DEOR_2"/>
    <property type="match status" value="1"/>
</dbReference>
<organism evidence="5 6">
    <name type="scientific">Lacticaseibacillus baoqingensis</name>
    <dbReference type="NCBI Taxonomy" id="2486013"/>
    <lineage>
        <taxon>Bacteria</taxon>
        <taxon>Bacillati</taxon>
        <taxon>Bacillota</taxon>
        <taxon>Bacilli</taxon>
        <taxon>Lactobacillales</taxon>
        <taxon>Lactobacillaceae</taxon>
        <taxon>Lacticaseibacillus</taxon>
    </lineage>
</organism>
<dbReference type="SUPFAM" id="SSF46785">
    <property type="entry name" value="Winged helix' DNA-binding domain"/>
    <property type="match status" value="1"/>
</dbReference>
<reference evidence="6" key="1">
    <citation type="journal article" date="2019" name="Int. J. Syst. Evol. Microbiol.">
        <title>The Global Catalogue of Microorganisms (GCM) 10K type strain sequencing project: providing services to taxonomists for standard genome sequencing and annotation.</title>
        <authorList>
            <consortium name="The Broad Institute Genomics Platform"/>
            <consortium name="The Broad Institute Genome Sequencing Center for Infectious Disease"/>
            <person name="Wu L."/>
            <person name="Ma J."/>
        </authorList>
    </citation>
    <scope>NUCLEOTIDE SEQUENCE [LARGE SCALE GENOMIC DNA]</scope>
    <source>
        <strain evidence="6">CCM 8903</strain>
    </source>
</reference>
<dbReference type="PANTHER" id="PTHR30363:SF56">
    <property type="entry name" value="TRANSCRIPTIONAL REGULATOR, DEOR FAMILY"/>
    <property type="match status" value="1"/>
</dbReference>
<dbReference type="Pfam" id="PF08220">
    <property type="entry name" value="HTH_DeoR"/>
    <property type="match status" value="1"/>
</dbReference>
<evidence type="ECO:0000256" key="1">
    <source>
        <dbReference type="ARBA" id="ARBA00023015"/>
    </source>
</evidence>
<dbReference type="RefSeq" id="WP_125751807.1">
    <property type="nucleotide sequence ID" value="NZ_JBHTON010000055.1"/>
</dbReference>
<dbReference type="Proteomes" id="UP001597252">
    <property type="component" value="Unassembled WGS sequence"/>
</dbReference>
<dbReference type="InterPro" id="IPR018356">
    <property type="entry name" value="Tscrpt_reg_HTH_DeoR_CS"/>
</dbReference>
<dbReference type="InterPro" id="IPR036390">
    <property type="entry name" value="WH_DNA-bd_sf"/>
</dbReference>
<dbReference type="PRINTS" id="PR00037">
    <property type="entry name" value="HTHLACR"/>
</dbReference>
<dbReference type="PANTHER" id="PTHR30363">
    <property type="entry name" value="HTH-TYPE TRANSCRIPTIONAL REGULATOR SRLR-RELATED"/>
    <property type="match status" value="1"/>
</dbReference>
<dbReference type="PROSITE" id="PS00894">
    <property type="entry name" value="HTH_DEOR_1"/>
    <property type="match status" value="1"/>
</dbReference>
<keyword evidence="1" id="KW-0805">Transcription regulation</keyword>
<dbReference type="InterPro" id="IPR014036">
    <property type="entry name" value="DeoR-like_C"/>
</dbReference>
<dbReference type="SUPFAM" id="SSF100950">
    <property type="entry name" value="NagB/RpiA/CoA transferase-like"/>
    <property type="match status" value="1"/>
</dbReference>
<evidence type="ECO:0000256" key="2">
    <source>
        <dbReference type="ARBA" id="ARBA00023125"/>
    </source>
</evidence>
<keyword evidence="2 5" id="KW-0238">DNA-binding</keyword>
<dbReference type="Pfam" id="PF00455">
    <property type="entry name" value="DeoRC"/>
    <property type="match status" value="1"/>
</dbReference>
<gene>
    <name evidence="5" type="ORF">ACFQ5J_13710</name>
</gene>
<dbReference type="GO" id="GO:0003677">
    <property type="term" value="F:DNA binding"/>
    <property type="evidence" value="ECO:0007669"/>
    <property type="project" value="UniProtKB-KW"/>
</dbReference>
<accession>A0ABW4EAT7</accession>
<keyword evidence="3" id="KW-0804">Transcription</keyword>
<dbReference type="SMART" id="SM00420">
    <property type="entry name" value="HTH_DEOR"/>
    <property type="match status" value="1"/>
</dbReference>
<dbReference type="SMART" id="SM01134">
    <property type="entry name" value="DeoRC"/>
    <property type="match status" value="1"/>
</dbReference>
<dbReference type="InterPro" id="IPR001034">
    <property type="entry name" value="DeoR_HTH"/>
</dbReference>
<dbReference type="EMBL" id="JBHTON010000055">
    <property type="protein sequence ID" value="MFD1486283.1"/>
    <property type="molecule type" value="Genomic_DNA"/>
</dbReference>
<evidence type="ECO:0000313" key="6">
    <source>
        <dbReference type="Proteomes" id="UP001597252"/>
    </source>
</evidence>
<dbReference type="InterPro" id="IPR037171">
    <property type="entry name" value="NagB/RpiA_transferase-like"/>
</dbReference>
<protein>
    <submittedName>
        <fullName evidence="5">DeoR/GlpR family DNA-binding transcription regulator</fullName>
    </submittedName>
</protein>
<feature type="domain" description="HTH deoR-type" evidence="4">
    <location>
        <begin position="3"/>
        <end position="58"/>
    </location>
</feature>
<keyword evidence="6" id="KW-1185">Reference proteome</keyword>
<proteinExistence type="predicted"/>
<dbReference type="Gene3D" id="3.40.50.1360">
    <property type="match status" value="1"/>
</dbReference>
<comment type="caution">
    <text evidence="5">The sequence shown here is derived from an EMBL/GenBank/DDBJ whole genome shotgun (WGS) entry which is preliminary data.</text>
</comment>
<evidence type="ECO:0000259" key="4">
    <source>
        <dbReference type="PROSITE" id="PS51000"/>
    </source>
</evidence>
<dbReference type="InterPro" id="IPR050313">
    <property type="entry name" value="Carb_Metab_HTH_regulators"/>
</dbReference>
<dbReference type="InterPro" id="IPR036388">
    <property type="entry name" value="WH-like_DNA-bd_sf"/>
</dbReference>
<dbReference type="Gene3D" id="1.10.10.10">
    <property type="entry name" value="Winged helix-like DNA-binding domain superfamily/Winged helix DNA-binding domain"/>
    <property type="match status" value="1"/>
</dbReference>
<evidence type="ECO:0000256" key="3">
    <source>
        <dbReference type="ARBA" id="ARBA00023163"/>
    </source>
</evidence>
<name>A0ABW4EAT7_9LACO</name>
<evidence type="ECO:0000313" key="5">
    <source>
        <dbReference type="EMBL" id="MFD1486283.1"/>
    </source>
</evidence>
<sequence length="249" mass="26581">MLTEERQRYILDQLQQQPIVKLKALMQALGASESTIRRDLCELEDAGKLRRIHGGAERLESAPIEPSVHEKAARYLIEKQRIAQAAVQLVPEHATIFLDAGTTTAQLIPLLKAKNVTVVTTGVDNASALADADITAMILGGKIKSATKATVGAETVAALQQRHFDVAFIGANGIHPKFGLTTPDAEEAVVKQTALTQAHTAVVLADPSKFGEVSFAKIAPLSAATILTTSLAQLSPVFADYPNIQEVQS</sequence>